<keyword evidence="1" id="KW-1133">Transmembrane helix</keyword>
<dbReference type="Proteomes" id="UP001596242">
    <property type="component" value="Unassembled WGS sequence"/>
</dbReference>
<evidence type="ECO:0000313" key="3">
    <source>
        <dbReference type="Proteomes" id="UP001596242"/>
    </source>
</evidence>
<evidence type="ECO:0000313" key="2">
    <source>
        <dbReference type="EMBL" id="MFC6054592.1"/>
    </source>
</evidence>
<feature type="transmembrane region" description="Helical" evidence="1">
    <location>
        <begin position="7"/>
        <end position="25"/>
    </location>
</feature>
<sequence length="116" mass="12453">MNGVLETAVYVLAAGVGLGCAWLGWQAVRRPRRPPELVAQVPVRVVRVWGFSFTLLGVLFAVKAMIMAAGGNPGRVTDLITWVAGPLVVGSVLAAYVSRRRERRRARAAANKAGQE</sequence>
<organism evidence="2 3">
    <name type="scientific">Streptomyces pratens</name>
    <dbReference type="NCBI Taxonomy" id="887456"/>
    <lineage>
        <taxon>Bacteria</taxon>
        <taxon>Bacillati</taxon>
        <taxon>Actinomycetota</taxon>
        <taxon>Actinomycetes</taxon>
        <taxon>Kitasatosporales</taxon>
        <taxon>Streptomycetaceae</taxon>
        <taxon>Streptomyces</taxon>
    </lineage>
</organism>
<gene>
    <name evidence="2" type="ORF">ACFP50_03670</name>
</gene>
<name>A0ABW1LUR0_9ACTN</name>
<evidence type="ECO:0000256" key="1">
    <source>
        <dbReference type="SAM" id="Phobius"/>
    </source>
</evidence>
<dbReference type="RefSeq" id="WP_386393226.1">
    <property type="nucleotide sequence ID" value="NZ_JBHSPT010000008.1"/>
</dbReference>
<keyword evidence="1" id="KW-0472">Membrane</keyword>
<keyword evidence="3" id="KW-1185">Reference proteome</keyword>
<comment type="caution">
    <text evidence="2">The sequence shown here is derived from an EMBL/GenBank/DDBJ whole genome shotgun (WGS) entry which is preliminary data.</text>
</comment>
<reference evidence="3" key="1">
    <citation type="journal article" date="2019" name="Int. J. Syst. Evol. Microbiol.">
        <title>The Global Catalogue of Microorganisms (GCM) 10K type strain sequencing project: providing services to taxonomists for standard genome sequencing and annotation.</title>
        <authorList>
            <consortium name="The Broad Institute Genomics Platform"/>
            <consortium name="The Broad Institute Genome Sequencing Center for Infectious Disease"/>
            <person name="Wu L."/>
            <person name="Ma J."/>
        </authorList>
    </citation>
    <scope>NUCLEOTIDE SEQUENCE [LARGE SCALE GENOMIC DNA]</scope>
    <source>
        <strain evidence="3">JCM 12763</strain>
    </source>
</reference>
<feature type="transmembrane region" description="Helical" evidence="1">
    <location>
        <begin position="79"/>
        <end position="97"/>
    </location>
</feature>
<protein>
    <submittedName>
        <fullName evidence="2">Uncharacterized protein</fullName>
    </submittedName>
</protein>
<dbReference type="EMBL" id="JBHSPT010000008">
    <property type="protein sequence ID" value="MFC6054592.1"/>
    <property type="molecule type" value="Genomic_DNA"/>
</dbReference>
<accession>A0ABW1LUR0</accession>
<keyword evidence="1" id="KW-0812">Transmembrane</keyword>
<feature type="transmembrane region" description="Helical" evidence="1">
    <location>
        <begin position="46"/>
        <end position="67"/>
    </location>
</feature>
<proteinExistence type="predicted"/>